<keyword evidence="3" id="KW-1185">Reference proteome</keyword>
<dbReference type="EMBL" id="JANUCT010000024">
    <property type="protein sequence ID" value="MCS3904484.1"/>
    <property type="molecule type" value="Genomic_DNA"/>
</dbReference>
<keyword evidence="1" id="KW-0812">Transmembrane</keyword>
<comment type="caution">
    <text evidence="2">The sequence shown here is derived from an EMBL/GenBank/DDBJ whole genome shotgun (WGS) entry which is preliminary data.</text>
</comment>
<feature type="transmembrane region" description="Helical" evidence="1">
    <location>
        <begin position="72"/>
        <end position="92"/>
    </location>
</feature>
<evidence type="ECO:0000313" key="3">
    <source>
        <dbReference type="Proteomes" id="UP001204445"/>
    </source>
</evidence>
<dbReference type="RefSeq" id="WP_259057532.1">
    <property type="nucleotide sequence ID" value="NZ_JANUCT010000024.1"/>
</dbReference>
<keyword evidence="1" id="KW-1133">Transmembrane helix</keyword>
<gene>
    <name evidence="2" type="ORF">J2T55_002520</name>
</gene>
<proteinExistence type="predicted"/>
<keyword evidence="1" id="KW-0472">Membrane</keyword>
<dbReference type="Proteomes" id="UP001204445">
    <property type="component" value="Unassembled WGS sequence"/>
</dbReference>
<evidence type="ECO:0000313" key="2">
    <source>
        <dbReference type="EMBL" id="MCS3904484.1"/>
    </source>
</evidence>
<accession>A0AAE3HNN0</accession>
<feature type="transmembrane region" description="Helical" evidence="1">
    <location>
        <begin position="179"/>
        <end position="200"/>
    </location>
</feature>
<sequence length="202" mass="22569">MSGYSAELYGILSATLFWIAALTFLVGLLMLLVPGWLLRVSERLNLWIDTSVWFKKLDEQQHFERQFYRHHVLMGLLIVAGSLYSLWFLWRLQGGELAALLPVMANPVLQDIVQVSLACFLLAGNLFALLVGLVVLLRPSLLKGLEARANHWVASDQALGRLDRQVDTADRMVPGHPRLFGLLVVVGSLYIMSNTLIAVFPG</sequence>
<feature type="transmembrane region" description="Helical" evidence="1">
    <location>
        <begin position="112"/>
        <end position="137"/>
    </location>
</feature>
<dbReference type="AlphaFoldDB" id="A0AAE3HNN0"/>
<protein>
    <submittedName>
        <fullName evidence="2">Cytochrome b561</fullName>
    </submittedName>
</protein>
<evidence type="ECO:0000256" key="1">
    <source>
        <dbReference type="SAM" id="Phobius"/>
    </source>
</evidence>
<reference evidence="2" key="1">
    <citation type="submission" date="2022-08" db="EMBL/GenBank/DDBJ databases">
        <title>Genomic Encyclopedia of Type Strains, Phase III (KMG-III): the genomes of soil and plant-associated and newly described type strains.</title>
        <authorList>
            <person name="Whitman W."/>
        </authorList>
    </citation>
    <scope>NUCLEOTIDE SEQUENCE</scope>
    <source>
        <strain evidence="2">HMT 1</strain>
    </source>
</reference>
<organism evidence="2 3">
    <name type="scientific">Methylohalomonas lacus</name>
    <dbReference type="NCBI Taxonomy" id="398773"/>
    <lineage>
        <taxon>Bacteria</taxon>
        <taxon>Pseudomonadati</taxon>
        <taxon>Pseudomonadota</taxon>
        <taxon>Gammaproteobacteria</taxon>
        <taxon>Methylohalomonadales</taxon>
        <taxon>Methylohalomonadaceae</taxon>
        <taxon>Methylohalomonas</taxon>
    </lineage>
</organism>
<feature type="transmembrane region" description="Helical" evidence="1">
    <location>
        <begin position="16"/>
        <end position="38"/>
    </location>
</feature>
<name>A0AAE3HNN0_9GAMM</name>